<dbReference type="Pfam" id="PF07336">
    <property type="entry name" value="ABATE"/>
    <property type="match status" value="1"/>
</dbReference>
<evidence type="ECO:0000259" key="1">
    <source>
        <dbReference type="Pfam" id="PF11706"/>
    </source>
</evidence>
<dbReference type="InterPro" id="IPR010852">
    <property type="entry name" value="ABATE"/>
</dbReference>
<accession>A0A6J4JDH9</accession>
<dbReference type="InterPro" id="IPR021005">
    <property type="entry name" value="Znf_CGNR"/>
</dbReference>
<dbReference type="PANTHER" id="PTHR35525">
    <property type="entry name" value="BLL6575 PROTEIN"/>
    <property type="match status" value="1"/>
</dbReference>
<dbReference type="PANTHER" id="PTHR35525:SF3">
    <property type="entry name" value="BLL6575 PROTEIN"/>
    <property type="match status" value="1"/>
</dbReference>
<dbReference type="Pfam" id="PF11706">
    <property type="entry name" value="zf-CGNR"/>
    <property type="match status" value="1"/>
</dbReference>
<evidence type="ECO:0000313" key="2">
    <source>
        <dbReference type="EMBL" id="CAA9277469.1"/>
    </source>
</evidence>
<name>A0A6J4JDH9_9ACTN</name>
<protein>
    <recommendedName>
        <fullName evidence="1">Zinc finger CGNR domain-containing protein</fullName>
    </recommendedName>
</protein>
<dbReference type="InterPro" id="IPR023286">
    <property type="entry name" value="ABATE_dom_sf"/>
</dbReference>
<dbReference type="SUPFAM" id="SSF160904">
    <property type="entry name" value="Jann2411-like"/>
    <property type="match status" value="1"/>
</dbReference>
<dbReference type="EMBL" id="CADCTI010000287">
    <property type="protein sequence ID" value="CAA9277469.1"/>
    <property type="molecule type" value="Genomic_DNA"/>
</dbReference>
<dbReference type="Gene3D" id="1.10.3300.10">
    <property type="entry name" value="Jann2411-like domain"/>
    <property type="match status" value="1"/>
</dbReference>
<organism evidence="2">
    <name type="scientific">uncultured Blastococcus sp</name>
    <dbReference type="NCBI Taxonomy" id="217144"/>
    <lineage>
        <taxon>Bacteria</taxon>
        <taxon>Bacillati</taxon>
        <taxon>Actinomycetota</taxon>
        <taxon>Actinomycetes</taxon>
        <taxon>Geodermatophilales</taxon>
        <taxon>Geodermatophilaceae</taxon>
        <taxon>Blastococcus</taxon>
        <taxon>environmental samples</taxon>
    </lineage>
</organism>
<dbReference type="AlphaFoldDB" id="A0A6J4JDH9"/>
<sequence length="221" mass="23976">MTHVFVSGNLALDLAGTLKWRDTAPEELLGRPVDLDEWLQQARLLERPQATTADLVAARDLREAVFTLATARRRGEAFDPTALGLVNQVAAQAPLRDELTPQGLVRRGSVAEVFSTLARTAIEVLDPAYPAPIRRCAGARCTRLFVDRSRGGRRTWCGMSECGNRAKVANHRARRRAGNGAPAGAEIDGWSASAFDQFDRTEAVTRNAAPLAADLRGSESD</sequence>
<feature type="domain" description="Zinc finger CGNR" evidence="1">
    <location>
        <begin position="133"/>
        <end position="175"/>
    </location>
</feature>
<proteinExistence type="predicted"/>
<gene>
    <name evidence="2" type="ORF">AVDCRST_MAG57-3536</name>
</gene>
<reference evidence="2" key="1">
    <citation type="submission" date="2020-02" db="EMBL/GenBank/DDBJ databases">
        <authorList>
            <person name="Meier V. D."/>
        </authorList>
    </citation>
    <scope>NUCLEOTIDE SEQUENCE</scope>
    <source>
        <strain evidence="2">AVDCRST_MAG57</strain>
    </source>
</reference>